<dbReference type="Proteomes" id="UP001610446">
    <property type="component" value="Unassembled WGS sequence"/>
</dbReference>
<proteinExistence type="predicted"/>
<sequence length="53" mass="6191">MLFVIRLRGKSLGCAGEQLKLPPGPETRPAFFVVEDYWVDWRCRWRLIGALGW</sequence>
<name>A0ABR4KYF1_9EURO</name>
<dbReference type="EMBL" id="JBFXLU010000004">
    <property type="protein sequence ID" value="KAL2857246.1"/>
    <property type="molecule type" value="Genomic_DNA"/>
</dbReference>
<keyword evidence="2" id="KW-1185">Reference proteome</keyword>
<reference evidence="1 2" key="1">
    <citation type="submission" date="2024-07" db="EMBL/GenBank/DDBJ databases">
        <title>Section-level genome sequencing and comparative genomics of Aspergillus sections Usti and Cavernicolus.</title>
        <authorList>
            <consortium name="Lawrence Berkeley National Laboratory"/>
            <person name="Nybo J.L."/>
            <person name="Vesth T.C."/>
            <person name="Theobald S."/>
            <person name="Frisvad J.C."/>
            <person name="Larsen T.O."/>
            <person name="Kjaerboelling I."/>
            <person name="Rothschild-Mancinelli K."/>
            <person name="Lyhne E.K."/>
            <person name="Kogle M.E."/>
            <person name="Barry K."/>
            <person name="Clum A."/>
            <person name="Na H."/>
            <person name="Ledsgaard L."/>
            <person name="Lin J."/>
            <person name="Lipzen A."/>
            <person name="Kuo A."/>
            <person name="Riley R."/>
            <person name="Mondo S."/>
            <person name="Labutti K."/>
            <person name="Haridas S."/>
            <person name="Pangalinan J."/>
            <person name="Salamov A.A."/>
            <person name="Simmons B.A."/>
            <person name="Magnuson J.K."/>
            <person name="Chen J."/>
            <person name="Drula E."/>
            <person name="Henrissat B."/>
            <person name="Wiebenga A."/>
            <person name="Lubbers R.J."/>
            <person name="Gomes A.C."/>
            <person name="Makela M.R."/>
            <person name="Stajich J."/>
            <person name="Grigoriev I.V."/>
            <person name="Mortensen U.H."/>
            <person name="De Vries R.P."/>
            <person name="Baker S.E."/>
            <person name="Andersen M.R."/>
        </authorList>
    </citation>
    <scope>NUCLEOTIDE SEQUENCE [LARGE SCALE GENOMIC DNA]</scope>
    <source>
        <strain evidence="1 2">CBS 123904</strain>
    </source>
</reference>
<comment type="caution">
    <text evidence="1">The sequence shown here is derived from an EMBL/GenBank/DDBJ whole genome shotgun (WGS) entry which is preliminary data.</text>
</comment>
<evidence type="ECO:0000313" key="1">
    <source>
        <dbReference type="EMBL" id="KAL2857246.1"/>
    </source>
</evidence>
<protein>
    <submittedName>
        <fullName evidence="1">Uncharacterized protein</fullName>
    </submittedName>
</protein>
<organism evidence="1 2">
    <name type="scientific">Aspergillus pseudoustus</name>
    <dbReference type="NCBI Taxonomy" id="1810923"/>
    <lineage>
        <taxon>Eukaryota</taxon>
        <taxon>Fungi</taxon>
        <taxon>Dikarya</taxon>
        <taxon>Ascomycota</taxon>
        <taxon>Pezizomycotina</taxon>
        <taxon>Eurotiomycetes</taxon>
        <taxon>Eurotiomycetidae</taxon>
        <taxon>Eurotiales</taxon>
        <taxon>Aspergillaceae</taxon>
        <taxon>Aspergillus</taxon>
        <taxon>Aspergillus subgen. Nidulantes</taxon>
    </lineage>
</organism>
<evidence type="ECO:0000313" key="2">
    <source>
        <dbReference type="Proteomes" id="UP001610446"/>
    </source>
</evidence>
<accession>A0ABR4KYF1</accession>
<gene>
    <name evidence="1" type="ORF">BJY01DRAFT_136950</name>
</gene>